<evidence type="ECO:0000313" key="1">
    <source>
        <dbReference type="EMBL" id="QHT08157.1"/>
    </source>
</evidence>
<dbReference type="EMBL" id="MN739491">
    <property type="protein sequence ID" value="QHT08157.1"/>
    <property type="molecule type" value="Genomic_DNA"/>
</dbReference>
<organism evidence="1">
    <name type="scientific">viral metagenome</name>
    <dbReference type="NCBI Taxonomy" id="1070528"/>
    <lineage>
        <taxon>unclassified sequences</taxon>
        <taxon>metagenomes</taxon>
        <taxon>organismal metagenomes</taxon>
    </lineage>
</organism>
<dbReference type="AlphaFoldDB" id="A0A6C0CV93"/>
<accession>A0A6C0CV93</accession>
<proteinExistence type="predicted"/>
<sequence length="147" mass="17837">MYVMKDFIQRLPIDIILYIIPYTYNLQNKNLLNDIINYKETRSLLLKLYYEYWIIEAQSQDPEQDKNWLINDIIAYANNDKATMYGYVNNFYNIFKRNVSLQTIDSIDKYIIHLYKKPVKTKINIFLGLLTINERNDVIQNFYRKLN</sequence>
<protein>
    <submittedName>
        <fullName evidence="1">Uncharacterized protein</fullName>
    </submittedName>
</protein>
<reference evidence="1" key="1">
    <citation type="journal article" date="2020" name="Nature">
        <title>Giant virus diversity and host interactions through global metagenomics.</title>
        <authorList>
            <person name="Schulz F."/>
            <person name="Roux S."/>
            <person name="Paez-Espino D."/>
            <person name="Jungbluth S."/>
            <person name="Walsh D.A."/>
            <person name="Denef V.J."/>
            <person name="McMahon K.D."/>
            <person name="Konstantinidis K.T."/>
            <person name="Eloe-Fadrosh E.A."/>
            <person name="Kyrpides N.C."/>
            <person name="Woyke T."/>
        </authorList>
    </citation>
    <scope>NUCLEOTIDE SEQUENCE</scope>
    <source>
        <strain evidence="1">GVMAG-M-3300022752-39</strain>
    </source>
</reference>
<name>A0A6C0CV93_9ZZZZ</name>